<evidence type="ECO:0000313" key="7">
    <source>
        <dbReference type="Proteomes" id="UP001221328"/>
    </source>
</evidence>
<dbReference type="InterPro" id="IPR000086">
    <property type="entry name" value="NUDIX_hydrolase_dom"/>
</dbReference>
<dbReference type="Gene3D" id="3.90.79.10">
    <property type="entry name" value="Nucleoside Triphosphate Pyrophosphohydrolase"/>
    <property type="match status" value="1"/>
</dbReference>
<dbReference type="PRINTS" id="PR00502">
    <property type="entry name" value="NUDIXFAMILY"/>
</dbReference>
<evidence type="ECO:0000256" key="3">
    <source>
        <dbReference type="ARBA" id="ARBA00022801"/>
    </source>
</evidence>
<dbReference type="InterPro" id="IPR020476">
    <property type="entry name" value="Nudix_hydrolase"/>
</dbReference>
<dbReference type="PROSITE" id="PS00893">
    <property type="entry name" value="NUDIX_BOX"/>
    <property type="match status" value="1"/>
</dbReference>
<comment type="cofactor">
    <cofactor evidence="1">
        <name>Mg(2+)</name>
        <dbReference type="ChEBI" id="CHEBI:18420"/>
    </cofactor>
</comment>
<gene>
    <name evidence="6" type="ORF">PO587_07395</name>
</gene>
<proteinExistence type="inferred from homology"/>
<organism evidence="6 7">
    <name type="scientific">Streptomyces gilvifuscus</name>
    <dbReference type="NCBI Taxonomy" id="1550617"/>
    <lineage>
        <taxon>Bacteria</taxon>
        <taxon>Bacillati</taxon>
        <taxon>Actinomycetota</taxon>
        <taxon>Actinomycetes</taxon>
        <taxon>Kitasatosporales</taxon>
        <taxon>Streptomycetaceae</taxon>
        <taxon>Streptomyces</taxon>
    </lineage>
</organism>
<evidence type="ECO:0000256" key="4">
    <source>
        <dbReference type="RuleBase" id="RU003476"/>
    </source>
</evidence>
<keyword evidence="3 4" id="KW-0378">Hydrolase</keyword>
<evidence type="ECO:0000313" key="6">
    <source>
        <dbReference type="EMBL" id="MDC2954278.1"/>
    </source>
</evidence>
<sequence length="170" mass="19365">MTCHRIDPRTLRAAIADARQASATYDDALEWLLRPAAELEGPLACEVWAFDSTLTHVLLVRHRWRGWVPPGGRVDPGETPREAARRELFEETGVRADLHPVPAAVTVRSYRHGWAATAGITFLEVLDRHTVLTPEEGQPVAWQALDAPWQGWFAEDRLRMRECARRMPRR</sequence>
<dbReference type="RefSeq" id="WP_272174556.1">
    <property type="nucleotide sequence ID" value="NZ_JAQOSK010000002.1"/>
</dbReference>
<evidence type="ECO:0000256" key="2">
    <source>
        <dbReference type="ARBA" id="ARBA00005582"/>
    </source>
</evidence>
<dbReference type="Pfam" id="PF00293">
    <property type="entry name" value="NUDIX"/>
    <property type="match status" value="1"/>
</dbReference>
<dbReference type="EMBL" id="JAQOSK010000002">
    <property type="protein sequence ID" value="MDC2954278.1"/>
    <property type="molecule type" value="Genomic_DNA"/>
</dbReference>
<dbReference type="Proteomes" id="UP001221328">
    <property type="component" value="Unassembled WGS sequence"/>
</dbReference>
<dbReference type="PANTHER" id="PTHR43046">
    <property type="entry name" value="GDP-MANNOSE MANNOSYL HYDROLASE"/>
    <property type="match status" value="1"/>
</dbReference>
<keyword evidence="7" id="KW-1185">Reference proteome</keyword>
<dbReference type="InterPro" id="IPR015797">
    <property type="entry name" value="NUDIX_hydrolase-like_dom_sf"/>
</dbReference>
<dbReference type="InterPro" id="IPR020084">
    <property type="entry name" value="NUDIX_hydrolase_CS"/>
</dbReference>
<dbReference type="PANTHER" id="PTHR43046:SF2">
    <property type="entry name" value="8-OXO-DGTP DIPHOSPHATASE-RELATED"/>
    <property type="match status" value="1"/>
</dbReference>
<feature type="domain" description="Nudix hydrolase" evidence="5">
    <location>
        <begin position="40"/>
        <end position="166"/>
    </location>
</feature>
<reference evidence="6 7" key="1">
    <citation type="journal article" date="2015" name="Int. J. Syst. Evol. Microbiol.">
        <title>Streptomyces gilvifuscus sp. nov., an actinomycete that produces antibacterial compounds isolated from soil.</title>
        <authorList>
            <person name="Nguyen T.M."/>
            <person name="Kim J."/>
        </authorList>
    </citation>
    <scope>NUCLEOTIDE SEQUENCE [LARGE SCALE GENOMIC DNA]</scope>
    <source>
        <strain evidence="6 7">T113</strain>
    </source>
</reference>
<name>A0ABT5FP33_9ACTN</name>
<evidence type="ECO:0000256" key="1">
    <source>
        <dbReference type="ARBA" id="ARBA00001946"/>
    </source>
</evidence>
<protein>
    <submittedName>
        <fullName evidence="6">NUDIX domain-containing protein</fullName>
    </submittedName>
</protein>
<evidence type="ECO:0000259" key="5">
    <source>
        <dbReference type="PROSITE" id="PS51462"/>
    </source>
</evidence>
<dbReference type="SUPFAM" id="SSF55811">
    <property type="entry name" value="Nudix"/>
    <property type="match status" value="1"/>
</dbReference>
<comment type="caution">
    <text evidence="6">The sequence shown here is derived from an EMBL/GenBank/DDBJ whole genome shotgun (WGS) entry which is preliminary data.</text>
</comment>
<accession>A0ABT5FP33</accession>
<comment type="similarity">
    <text evidence="2 4">Belongs to the Nudix hydrolase family.</text>
</comment>
<dbReference type="PROSITE" id="PS51462">
    <property type="entry name" value="NUDIX"/>
    <property type="match status" value="1"/>
</dbReference>